<evidence type="ECO:0000256" key="1">
    <source>
        <dbReference type="SAM" id="MobiDB-lite"/>
    </source>
</evidence>
<evidence type="ECO:0000313" key="2">
    <source>
        <dbReference type="EMBL" id="KAG9246188.1"/>
    </source>
</evidence>
<organism evidence="2 3">
    <name type="scientific">Calycina marina</name>
    <dbReference type="NCBI Taxonomy" id="1763456"/>
    <lineage>
        <taxon>Eukaryota</taxon>
        <taxon>Fungi</taxon>
        <taxon>Dikarya</taxon>
        <taxon>Ascomycota</taxon>
        <taxon>Pezizomycotina</taxon>
        <taxon>Leotiomycetes</taxon>
        <taxon>Helotiales</taxon>
        <taxon>Pezizellaceae</taxon>
        <taxon>Calycina</taxon>
    </lineage>
</organism>
<feature type="region of interest" description="Disordered" evidence="1">
    <location>
        <begin position="323"/>
        <end position="346"/>
    </location>
</feature>
<accession>A0A9P7Z5W4</accession>
<dbReference type="Gene3D" id="3.40.50.1010">
    <property type="entry name" value="5'-nuclease"/>
    <property type="match status" value="1"/>
</dbReference>
<dbReference type="OrthoDB" id="5590473at2759"/>
<dbReference type="EMBL" id="MU253814">
    <property type="protein sequence ID" value="KAG9246188.1"/>
    <property type="molecule type" value="Genomic_DNA"/>
</dbReference>
<dbReference type="Proteomes" id="UP000887226">
    <property type="component" value="Unassembled WGS sequence"/>
</dbReference>
<dbReference type="GO" id="GO:0031267">
    <property type="term" value="F:small GTPase binding"/>
    <property type="evidence" value="ECO:0007669"/>
    <property type="project" value="TreeGrafter"/>
</dbReference>
<dbReference type="PANTHER" id="PTHR15837">
    <property type="entry name" value="RAN GUANINE NUCLEOTIDE RELEASE FACTOR"/>
    <property type="match status" value="1"/>
</dbReference>
<dbReference type="GO" id="GO:0005634">
    <property type="term" value="C:nucleus"/>
    <property type="evidence" value="ECO:0007669"/>
    <property type="project" value="TreeGrafter"/>
</dbReference>
<dbReference type="AlphaFoldDB" id="A0A9P7Z5W4"/>
<dbReference type="CDD" id="cd18724">
    <property type="entry name" value="PIN_LabA-like"/>
    <property type="match status" value="1"/>
</dbReference>
<evidence type="ECO:0000313" key="3">
    <source>
        <dbReference type="Proteomes" id="UP000887226"/>
    </source>
</evidence>
<sequence length="457" mass="51442">MNGSATEDAHPRGSSSLLMNWESTLELLEAYRTNQQKTQPSLCLDECKCKHSDHVLSKSLGDFRKLFSHCNWNDNDSTPKITHSTDTELEDTLPSSLVLDTLQPNKGKNGRWTDEVLLKPVSGAGSHRSRELRRHRATKCQKTTGQDDYVKIIKNTADFESEVEDYLQPALSKTTKVWATPSIPNTPIDPHIIQLLETLTYEEKMAKLSNKLYQVPLFKSSAATPIHIFVDLSNIVIGFFNAIKIARGLNEKAYIKQPPFAWDALSLILERGRHVARRIVVGSSFMSGAATLPSYISRAEELGYDVSILERVVKRKGFVRGTAKKRNGSGNGYATTSGHSSSDRGHITTQVCEQGVDEILQMKLLESLVDTQLPTTIILASGDSAEAEYSGGFFKNVERALLRGWNVELFSWAAALGREYRSKEFLERWRDHFHVVELDQFTEELLALWTYRFGRDT</sequence>
<dbReference type="InterPro" id="IPR007681">
    <property type="entry name" value="Mog1"/>
</dbReference>
<gene>
    <name evidence="2" type="ORF">BJ878DRAFT_498187</name>
</gene>
<dbReference type="GO" id="GO:0005085">
    <property type="term" value="F:guanyl-nucleotide exchange factor activity"/>
    <property type="evidence" value="ECO:0007669"/>
    <property type="project" value="TreeGrafter"/>
</dbReference>
<comment type="caution">
    <text evidence="2">The sequence shown here is derived from an EMBL/GenBank/DDBJ whole genome shotgun (WGS) entry which is preliminary data.</text>
</comment>
<dbReference type="GO" id="GO:0006606">
    <property type="term" value="P:protein import into nucleus"/>
    <property type="evidence" value="ECO:0007669"/>
    <property type="project" value="TreeGrafter"/>
</dbReference>
<evidence type="ECO:0008006" key="4">
    <source>
        <dbReference type="Google" id="ProtNLM"/>
    </source>
</evidence>
<reference evidence="2" key="1">
    <citation type="journal article" date="2021" name="IMA Fungus">
        <title>Genomic characterization of three marine fungi, including Emericellopsis atlantica sp. nov. with signatures of a generalist lifestyle and marine biomass degradation.</title>
        <authorList>
            <person name="Hagestad O.C."/>
            <person name="Hou L."/>
            <person name="Andersen J.H."/>
            <person name="Hansen E.H."/>
            <person name="Altermark B."/>
            <person name="Li C."/>
            <person name="Kuhnert E."/>
            <person name="Cox R.J."/>
            <person name="Crous P.W."/>
            <person name="Spatafora J.W."/>
            <person name="Lail K."/>
            <person name="Amirebrahimi M."/>
            <person name="Lipzen A."/>
            <person name="Pangilinan J."/>
            <person name="Andreopoulos W."/>
            <person name="Hayes R.D."/>
            <person name="Ng V."/>
            <person name="Grigoriev I.V."/>
            <person name="Jackson S.A."/>
            <person name="Sutton T.D.S."/>
            <person name="Dobson A.D.W."/>
            <person name="Rama T."/>
        </authorList>
    </citation>
    <scope>NUCLEOTIDE SEQUENCE</scope>
    <source>
        <strain evidence="2">TRa3180A</strain>
    </source>
</reference>
<protein>
    <recommendedName>
        <fullName evidence="4">NYN domain-containing protein</fullName>
    </recommendedName>
</protein>
<keyword evidence="3" id="KW-1185">Reference proteome</keyword>
<dbReference type="PANTHER" id="PTHR15837:SF5">
    <property type="entry name" value="NYN DOMAIN-CONTAINING PROTEIN"/>
    <property type="match status" value="1"/>
</dbReference>
<proteinExistence type="predicted"/>
<name>A0A9P7Z5W4_9HELO</name>